<dbReference type="Proteomes" id="UP001149074">
    <property type="component" value="Unassembled WGS sequence"/>
</dbReference>
<comment type="caution">
    <text evidence="3">The sequence shown here is derived from an EMBL/GenBank/DDBJ whole genome shotgun (WGS) entry which is preliminary data.</text>
</comment>
<organism evidence="3 4">
    <name type="scientific">Penicillium argentinense</name>
    <dbReference type="NCBI Taxonomy" id="1131581"/>
    <lineage>
        <taxon>Eukaryota</taxon>
        <taxon>Fungi</taxon>
        <taxon>Dikarya</taxon>
        <taxon>Ascomycota</taxon>
        <taxon>Pezizomycotina</taxon>
        <taxon>Eurotiomycetes</taxon>
        <taxon>Eurotiomycetidae</taxon>
        <taxon>Eurotiales</taxon>
        <taxon>Aspergillaceae</taxon>
        <taxon>Penicillium</taxon>
    </lineage>
</organism>
<dbReference type="EMBL" id="JAPQKI010000009">
    <property type="protein sequence ID" value="KAJ5089646.1"/>
    <property type="molecule type" value="Genomic_DNA"/>
</dbReference>
<keyword evidence="2" id="KW-0812">Transmembrane</keyword>
<feature type="compositionally biased region" description="Basic and acidic residues" evidence="1">
    <location>
        <begin position="94"/>
        <end position="103"/>
    </location>
</feature>
<evidence type="ECO:0000256" key="1">
    <source>
        <dbReference type="SAM" id="MobiDB-lite"/>
    </source>
</evidence>
<keyword evidence="2" id="KW-0472">Membrane</keyword>
<feature type="compositionally biased region" description="Polar residues" evidence="1">
    <location>
        <begin position="50"/>
        <end position="92"/>
    </location>
</feature>
<reference evidence="3" key="1">
    <citation type="submission" date="2022-11" db="EMBL/GenBank/DDBJ databases">
        <authorList>
            <person name="Petersen C."/>
        </authorList>
    </citation>
    <scope>NUCLEOTIDE SEQUENCE</scope>
    <source>
        <strain evidence="3">IBT 30761</strain>
    </source>
</reference>
<sequence>MIRQFISSVGFSARARCSSASTTLQGQVTRQPTWLQSVRRSLDCRYDPKASSNGGATQKTSPTILPNTHRLFSSTPAVPFASTTQKSSSPFRLSSDKQERPPSFDDVYYSQYQPKRQWPPDMSKLSPKHQFRLERKYRRRAALKYARPKFIKTVTLVQWGVIGFVAIYAVLFMDWDTKDTPFDGIRDSFFSGLRGMFSTPTPPGPVKRSSDENN</sequence>
<name>A0A9W9EXD3_9EURO</name>
<feature type="region of interest" description="Disordered" evidence="1">
    <location>
        <begin position="45"/>
        <end position="105"/>
    </location>
</feature>
<dbReference type="OrthoDB" id="5278907at2759"/>
<evidence type="ECO:0000256" key="2">
    <source>
        <dbReference type="SAM" id="Phobius"/>
    </source>
</evidence>
<keyword evidence="2" id="KW-1133">Transmembrane helix</keyword>
<feature type="transmembrane region" description="Helical" evidence="2">
    <location>
        <begin position="150"/>
        <end position="171"/>
    </location>
</feature>
<dbReference type="RefSeq" id="XP_056471628.1">
    <property type="nucleotide sequence ID" value="XM_056620822.1"/>
</dbReference>
<dbReference type="GeneID" id="81359801"/>
<protein>
    <submittedName>
        <fullName evidence="3">Uncharacterized protein</fullName>
    </submittedName>
</protein>
<reference evidence="3" key="2">
    <citation type="journal article" date="2023" name="IMA Fungus">
        <title>Comparative genomic study of the Penicillium genus elucidates a diverse pangenome and 15 lateral gene transfer events.</title>
        <authorList>
            <person name="Petersen C."/>
            <person name="Sorensen T."/>
            <person name="Nielsen M.R."/>
            <person name="Sondergaard T.E."/>
            <person name="Sorensen J.L."/>
            <person name="Fitzpatrick D.A."/>
            <person name="Frisvad J.C."/>
            <person name="Nielsen K.L."/>
        </authorList>
    </citation>
    <scope>NUCLEOTIDE SEQUENCE</scope>
    <source>
        <strain evidence="3">IBT 30761</strain>
    </source>
</reference>
<accession>A0A9W9EXD3</accession>
<evidence type="ECO:0000313" key="4">
    <source>
        <dbReference type="Proteomes" id="UP001149074"/>
    </source>
</evidence>
<proteinExistence type="predicted"/>
<evidence type="ECO:0000313" key="3">
    <source>
        <dbReference type="EMBL" id="KAJ5089646.1"/>
    </source>
</evidence>
<keyword evidence="4" id="KW-1185">Reference proteome</keyword>
<dbReference type="AlphaFoldDB" id="A0A9W9EXD3"/>
<gene>
    <name evidence="3" type="ORF">N7532_008330</name>
</gene>